<name>A0ABW3SPJ5_9BACT</name>
<dbReference type="Proteomes" id="UP001597094">
    <property type="component" value="Unassembled WGS sequence"/>
</dbReference>
<feature type="transmembrane region" description="Helical" evidence="1">
    <location>
        <begin position="12"/>
        <end position="33"/>
    </location>
</feature>
<organism evidence="2 3">
    <name type="scientific">Pontibacter rugosus</name>
    <dbReference type="NCBI Taxonomy" id="1745966"/>
    <lineage>
        <taxon>Bacteria</taxon>
        <taxon>Pseudomonadati</taxon>
        <taxon>Bacteroidota</taxon>
        <taxon>Cytophagia</taxon>
        <taxon>Cytophagales</taxon>
        <taxon>Hymenobacteraceae</taxon>
        <taxon>Pontibacter</taxon>
    </lineage>
</organism>
<comment type="caution">
    <text evidence="2">The sequence shown here is derived from an EMBL/GenBank/DDBJ whole genome shotgun (WGS) entry which is preliminary data.</text>
</comment>
<dbReference type="InterPro" id="IPR008620">
    <property type="entry name" value="FixH"/>
</dbReference>
<evidence type="ECO:0000256" key="1">
    <source>
        <dbReference type="SAM" id="Phobius"/>
    </source>
</evidence>
<keyword evidence="3" id="KW-1185">Reference proteome</keyword>
<dbReference type="EMBL" id="JBHTLD010000081">
    <property type="protein sequence ID" value="MFD1186636.1"/>
    <property type="molecule type" value="Genomic_DNA"/>
</dbReference>
<evidence type="ECO:0000313" key="3">
    <source>
        <dbReference type="Proteomes" id="UP001597094"/>
    </source>
</evidence>
<keyword evidence="1" id="KW-0812">Transmembrane</keyword>
<proteinExistence type="predicted"/>
<keyword evidence="1" id="KW-1133">Transmembrane helix</keyword>
<reference evidence="3" key="1">
    <citation type="journal article" date="2019" name="Int. J. Syst. Evol. Microbiol.">
        <title>The Global Catalogue of Microorganisms (GCM) 10K type strain sequencing project: providing services to taxonomists for standard genome sequencing and annotation.</title>
        <authorList>
            <consortium name="The Broad Institute Genomics Platform"/>
            <consortium name="The Broad Institute Genome Sequencing Center for Infectious Disease"/>
            <person name="Wu L."/>
            <person name="Ma J."/>
        </authorList>
    </citation>
    <scope>NUCLEOTIDE SEQUENCE [LARGE SCALE GENOMIC DNA]</scope>
    <source>
        <strain evidence="3">JCM 31319</strain>
    </source>
</reference>
<accession>A0ABW3SPJ5</accession>
<dbReference type="Pfam" id="PF05751">
    <property type="entry name" value="FixH"/>
    <property type="match status" value="1"/>
</dbReference>
<dbReference type="RefSeq" id="WP_377527010.1">
    <property type="nucleotide sequence ID" value="NZ_JBHTLD010000081.1"/>
</dbReference>
<sequence length="158" mass="18240">MKTSTENKSFTLWPYAIVVCMVMFMGYIASFVYKAMNQDVDLVSKNYYEQEIQYQDHINMMDRTKAAGNVAITYNHDIKGILVQLPESFKGQPIQGKVNLFRPSDDQLDQELPLQLGRDLSQLIETEKLQTGLWKVRVSFTAKNETYYAEQNIQVAKP</sequence>
<gene>
    <name evidence="2" type="ORF">ACFQ2O_10500</name>
</gene>
<keyword evidence="1" id="KW-0472">Membrane</keyword>
<protein>
    <submittedName>
        <fullName evidence="2">FixH family protein</fullName>
    </submittedName>
</protein>
<evidence type="ECO:0000313" key="2">
    <source>
        <dbReference type="EMBL" id="MFD1186636.1"/>
    </source>
</evidence>